<protein>
    <submittedName>
        <fullName evidence="1">Uncharacterized protein</fullName>
    </submittedName>
</protein>
<sequence>MATAYDYYRTNYPGWGTTQLQFSAPPTPNFQPLPSWSGYDYYRAHAYNPDYGLYSSVMNRARDSGYGGFDTHEAKVWQRRVYSGLVNLAEILPSEIGAAAAYEAYRMWKHHRAMLFDPLGGASEREREALMALATGEGEISIVFRGQGEECDVEDPMFRF</sequence>
<dbReference type="Proteomes" id="UP001148662">
    <property type="component" value="Unassembled WGS sequence"/>
</dbReference>
<keyword evidence="2" id="KW-1185">Reference proteome</keyword>
<gene>
    <name evidence="1" type="ORF">NM688_g8917</name>
</gene>
<organism evidence="1 2">
    <name type="scientific">Phlebia brevispora</name>
    <dbReference type="NCBI Taxonomy" id="194682"/>
    <lineage>
        <taxon>Eukaryota</taxon>
        <taxon>Fungi</taxon>
        <taxon>Dikarya</taxon>
        <taxon>Basidiomycota</taxon>
        <taxon>Agaricomycotina</taxon>
        <taxon>Agaricomycetes</taxon>
        <taxon>Polyporales</taxon>
        <taxon>Meruliaceae</taxon>
        <taxon>Phlebia</taxon>
    </lineage>
</organism>
<evidence type="ECO:0000313" key="2">
    <source>
        <dbReference type="Proteomes" id="UP001148662"/>
    </source>
</evidence>
<dbReference type="EMBL" id="JANHOG010002560">
    <property type="protein sequence ID" value="KAJ3522155.1"/>
    <property type="molecule type" value="Genomic_DNA"/>
</dbReference>
<proteinExistence type="predicted"/>
<name>A0ACC1RM67_9APHY</name>
<accession>A0ACC1RM67</accession>
<evidence type="ECO:0000313" key="1">
    <source>
        <dbReference type="EMBL" id="KAJ3522155.1"/>
    </source>
</evidence>
<comment type="caution">
    <text evidence="1">The sequence shown here is derived from an EMBL/GenBank/DDBJ whole genome shotgun (WGS) entry which is preliminary data.</text>
</comment>
<reference evidence="1" key="1">
    <citation type="submission" date="2022-07" db="EMBL/GenBank/DDBJ databases">
        <title>Genome Sequence of Phlebia brevispora.</title>
        <authorList>
            <person name="Buettner E."/>
        </authorList>
    </citation>
    <scope>NUCLEOTIDE SEQUENCE</scope>
    <source>
        <strain evidence="1">MPL23</strain>
    </source>
</reference>